<dbReference type="EMBL" id="SPLM01000147">
    <property type="protein sequence ID" value="TMW55622.1"/>
    <property type="molecule type" value="Genomic_DNA"/>
</dbReference>
<organism evidence="5 6">
    <name type="scientific">Pythium oligandrum</name>
    <name type="common">Mycoparasitic fungus</name>
    <dbReference type="NCBI Taxonomy" id="41045"/>
    <lineage>
        <taxon>Eukaryota</taxon>
        <taxon>Sar</taxon>
        <taxon>Stramenopiles</taxon>
        <taxon>Oomycota</taxon>
        <taxon>Peronosporomycetes</taxon>
        <taxon>Pythiales</taxon>
        <taxon>Pythiaceae</taxon>
        <taxon>Pythium</taxon>
    </lineage>
</organism>
<proteinExistence type="predicted"/>
<evidence type="ECO:0000313" key="6">
    <source>
        <dbReference type="Proteomes" id="UP000794436"/>
    </source>
</evidence>
<keyword evidence="4" id="KW-0539">Nucleus</keyword>
<dbReference type="PANTHER" id="PTHR31250">
    <property type="entry name" value="IQ DOMAIN-CONTAINING PROTEIN IQM3"/>
    <property type="match status" value="1"/>
</dbReference>
<dbReference type="Proteomes" id="UP000794436">
    <property type="component" value="Unassembled WGS sequence"/>
</dbReference>
<accession>A0A8K1FDI3</accession>
<dbReference type="GO" id="GO:0005737">
    <property type="term" value="C:cytoplasm"/>
    <property type="evidence" value="ECO:0007669"/>
    <property type="project" value="UniProtKB-SubCell"/>
</dbReference>
<comment type="caution">
    <text evidence="5">The sequence shown here is derived from an EMBL/GenBank/DDBJ whole genome shotgun (WGS) entry which is preliminary data.</text>
</comment>
<evidence type="ECO:0000256" key="1">
    <source>
        <dbReference type="ARBA" id="ARBA00004123"/>
    </source>
</evidence>
<evidence type="ECO:0000313" key="5">
    <source>
        <dbReference type="EMBL" id="TMW55622.1"/>
    </source>
</evidence>
<comment type="subcellular location">
    <subcellularLocation>
        <location evidence="2">Cytoplasm</location>
    </subcellularLocation>
    <subcellularLocation>
        <location evidence="1">Nucleus</location>
    </subcellularLocation>
</comment>
<evidence type="ECO:0000256" key="3">
    <source>
        <dbReference type="ARBA" id="ARBA00022490"/>
    </source>
</evidence>
<dbReference type="OrthoDB" id="7344096at2759"/>
<dbReference type="InterPro" id="IPR044159">
    <property type="entry name" value="IQM"/>
</dbReference>
<dbReference type="GO" id="GO:0005634">
    <property type="term" value="C:nucleus"/>
    <property type="evidence" value="ECO:0007669"/>
    <property type="project" value="UniProtKB-SubCell"/>
</dbReference>
<dbReference type="PANTHER" id="PTHR31250:SF27">
    <property type="entry name" value="IQ DOMAIN-CONTAINING PROTEIN IQM5"/>
    <property type="match status" value="1"/>
</dbReference>
<reference evidence="5" key="1">
    <citation type="submission" date="2019-03" db="EMBL/GenBank/DDBJ databases">
        <title>Long read genome sequence of the mycoparasitic Pythium oligandrum ATCC 38472 isolated from sugarbeet rhizosphere.</title>
        <authorList>
            <person name="Gaulin E."/>
        </authorList>
    </citation>
    <scope>NUCLEOTIDE SEQUENCE</scope>
    <source>
        <strain evidence="5">ATCC 38472_TT</strain>
    </source>
</reference>
<evidence type="ECO:0000256" key="2">
    <source>
        <dbReference type="ARBA" id="ARBA00004496"/>
    </source>
</evidence>
<name>A0A8K1FDI3_PYTOL</name>
<sequence>MKQVHVREILPGDAPHWESLRKRIRRITGDKADITSRTHTLLLHPDFWLEALDEQHRYGFHLRAFHAAWKLGAEPPDNQTDRSFFDWLDHGAGQELDLPDCSYRDLKSTRVEYCDPIERQQYEVEFIADPSDNGDVRLRFKTTHTAVHTDDLNKWIFVLERLYIARKRKGRFHHSSFLAGEPVAAAGKIVVQHGQIHAIEPHSGHFKPTLTHLLFLCHVLAKHGVALDTIEFVKPKKWRDEWPFANCEVVVADDGDVAKSDTDESS</sequence>
<protein>
    <submittedName>
        <fullName evidence="5">Uncharacterized protein</fullName>
    </submittedName>
</protein>
<keyword evidence="3" id="KW-0963">Cytoplasm</keyword>
<dbReference type="AlphaFoldDB" id="A0A8K1FDI3"/>
<evidence type="ECO:0000256" key="4">
    <source>
        <dbReference type="ARBA" id="ARBA00023242"/>
    </source>
</evidence>
<gene>
    <name evidence="5" type="ORF">Poli38472_010504</name>
</gene>
<keyword evidence="6" id="KW-1185">Reference proteome</keyword>